<evidence type="ECO:0008006" key="9">
    <source>
        <dbReference type="Google" id="ProtNLM"/>
    </source>
</evidence>
<dbReference type="Pfam" id="PF00176">
    <property type="entry name" value="SNF2-rel_dom"/>
    <property type="match status" value="1"/>
</dbReference>
<dbReference type="InterPro" id="IPR014001">
    <property type="entry name" value="Helicase_ATP-bd"/>
</dbReference>
<dbReference type="InterPro" id="IPR049730">
    <property type="entry name" value="SNF2/RAD54-like_C"/>
</dbReference>
<dbReference type="EMBL" id="CAXLJM020000068">
    <property type="protein sequence ID" value="CAL8124728.1"/>
    <property type="molecule type" value="Genomic_DNA"/>
</dbReference>
<dbReference type="SMART" id="SM00490">
    <property type="entry name" value="HELICc"/>
    <property type="match status" value="1"/>
</dbReference>
<dbReference type="InterPro" id="IPR001650">
    <property type="entry name" value="Helicase_C-like"/>
</dbReference>
<name>A0ABP1RBM0_9HEXA</name>
<dbReference type="CDD" id="cd18008">
    <property type="entry name" value="DEXDc_SHPRH-like"/>
    <property type="match status" value="1"/>
</dbReference>
<dbReference type="InterPro" id="IPR050628">
    <property type="entry name" value="SNF2_RAD54_helicase_TF"/>
</dbReference>
<feature type="region of interest" description="Disordered" evidence="4">
    <location>
        <begin position="190"/>
        <end position="215"/>
    </location>
</feature>
<dbReference type="InterPro" id="IPR038718">
    <property type="entry name" value="SNF2-like_sf"/>
</dbReference>
<keyword evidence="2" id="KW-0378">Hydrolase</keyword>
<protein>
    <recommendedName>
        <fullName evidence="9">Transcription termination factor 2</fullName>
    </recommendedName>
</protein>
<proteinExistence type="predicted"/>
<reference evidence="7 8" key="1">
    <citation type="submission" date="2024-08" db="EMBL/GenBank/DDBJ databases">
        <authorList>
            <person name="Cucini C."/>
            <person name="Frati F."/>
        </authorList>
    </citation>
    <scope>NUCLEOTIDE SEQUENCE [LARGE SCALE GENOMIC DNA]</scope>
</reference>
<dbReference type="PANTHER" id="PTHR45626">
    <property type="entry name" value="TRANSCRIPTION TERMINATION FACTOR 2-RELATED"/>
    <property type="match status" value="1"/>
</dbReference>
<gene>
    <name evidence="7" type="ORF">ODALV1_LOCUS20741</name>
</gene>
<dbReference type="CDD" id="cd18793">
    <property type="entry name" value="SF2_C_SNF"/>
    <property type="match status" value="1"/>
</dbReference>
<evidence type="ECO:0000256" key="2">
    <source>
        <dbReference type="ARBA" id="ARBA00022801"/>
    </source>
</evidence>
<evidence type="ECO:0000256" key="4">
    <source>
        <dbReference type="SAM" id="MobiDB-lite"/>
    </source>
</evidence>
<dbReference type="Proteomes" id="UP001642540">
    <property type="component" value="Unassembled WGS sequence"/>
</dbReference>
<dbReference type="PANTHER" id="PTHR45626:SF50">
    <property type="entry name" value="TRANSCRIPTION TERMINATION FACTOR 2"/>
    <property type="match status" value="1"/>
</dbReference>
<dbReference type="Gene3D" id="3.40.50.300">
    <property type="entry name" value="P-loop containing nucleotide triphosphate hydrolases"/>
    <property type="match status" value="1"/>
</dbReference>
<dbReference type="Pfam" id="PF00271">
    <property type="entry name" value="Helicase_C"/>
    <property type="match status" value="1"/>
</dbReference>
<feature type="domain" description="Helicase C-terminal" evidence="6">
    <location>
        <begin position="638"/>
        <end position="812"/>
    </location>
</feature>
<dbReference type="InterPro" id="IPR027417">
    <property type="entry name" value="P-loop_NTPase"/>
</dbReference>
<dbReference type="PROSITE" id="PS51192">
    <property type="entry name" value="HELICASE_ATP_BIND_1"/>
    <property type="match status" value="1"/>
</dbReference>
<sequence length="815" mass="91817">MASSEDNNQNLNVEKWLKDNKENIIVKAEITDPKTDSKDGLKSVLKLNNLKTERSGGCSPVPVKLSTSHGIKNEPDLIGATCQNYFSDEDAAEQGDSSLIVLSSDLDESSLKVTDEIDASEDSLLSVGDDVMLVPETPSPAVKQEIKMKKEPEPWKKKLDFESQLKYDDDFDDEISFLTNELQKLPLPGRITTPIATQPNPSPAAGQSQSSWPKDYDPTALKHESFYGDVSRTVVKLAEIIETMPTPGDKEEDAPADDECQYGLQVPLYDHQLYGVKWLVWREGVFPGGGILADEMGLGKTIMMIALIMKTKLEGAGNQGEQPKRDDKLLPSRATLVVCPAGCLFQWEAELRSKGEDLQILMFHGVNRNARTNKKLMSRFDVVLTTYETIAAEIPKDGGFTFFSSAIRLKSHLAQILWHRIVLDEAHKIRNPKTNCAVAICSLAACHRWAVTGTPVHNYPEDFFSICKFLQLKPFDEPKVWNYWIGKKSVKGGAQTRLHTIGKALLLRRTKEEVTLMGGNVRDIPPKVVEIVEVDLSQAERSVYDHLMLFAQTMFAKFMRNKKEKEEWRDGAAPTDIRFSHMFAVICRLRQCAVLPYLIATALEEEDVDDNDSFDEFNEEHLISKRNPIFDRLYESSKIKKILEDLESLRETALLEERPMDKVVIVSHWTTLLDILYEHLRARGFSSVFITGDLNIADRQMAMEKFNTKPKKPQILLLSLGAGGVGINLVGGNHVFFVEPSWNPQNELQAQDRVHRFGQKKNVFIRRYISKETLESHVLELADLKVDLADGVLNSTKKSRGHGLTIQQMKLMFGV</sequence>
<dbReference type="Gene3D" id="3.40.50.10810">
    <property type="entry name" value="Tandem AAA-ATPase domain"/>
    <property type="match status" value="1"/>
</dbReference>
<keyword evidence="8" id="KW-1185">Reference proteome</keyword>
<evidence type="ECO:0000256" key="3">
    <source>
        <dbReference type="ARBA" id="ARBA00022840"/>
    </source>
</evidence>
<evidence type="ECO:0000256" key="1">
    <source>
        <dbReference type="ARBA" id="ARBA00022741"/>
    </source>
</evidence>
<evidence type="ECO:0000259" key="6">
    <source>
        <dbReference type="PROSITE" id="PS51194"/>
    </source>
</evidence>
<organism evidence="7 8">
    <name type="scientific">Orchesella dallaii</name>
    <dbReference type="NCBI Taxonomy" id="48710"/>
    <lineage>
        <taxon>Eukaryota</taxon>
        <taxon>Metazoa</taxon>
        <taxon>Ecdysozoa</taxon>
        <taxon>Arthropoda</taxon>
        <taxon>Hexapoda</taxon>
        <taxon>Collembola</taxon>
        <taxon>Entomobryomorpha</taxon>
        <taxon>Entomobryoidea</taxon>
        <taxon>Orchesellidae</taxon>
        <taxon>Orchesellinae</taxon>
        <taxon>Orchesella</taxon>
    </lineage>
</organism>
<keyword evidence="1" id="KW-0547">Nucleotide-binding</keyword>
<comment type="caution">
    <text evidence="7">The sequence shown here is derived from an EMBL/GenBank/DDBJ whole genome shotgun (WGS) entry which is preliminary data.</text>
</comment>
<dbReference type="SUPFAM" id="SSF52540">
    <property type="entry name" value="P-loop containing nucleoside triphosphate hydrolases"/>
    <property type="match status" value="2"/>
</dbReference>
<dbReference type="SMART" id="SM00487">
    <property type="entry name" value="DEXDc"/>
    <property type="match status" value="1"/>
</dbReference>
<dbReference type="PROSITE" id="PS51194">
    <property type="entry name" value="HELICASE_CTER"/>
    <property type="match status" value="1"/>
</dbReference>
<evidence type="ECO:0000313" key="8">
    <source>
        <dbReference type="Proteomes" id="UP001642540"/>
    </source>
</evidence>
<keyword evidence="3" id="KW-0067">ATP-binding</keyword>
<feature type="compositionally biased region" description="Polar residues" evidence="4">
    <location>
        <begin position="194"/>
        <end position="212"/>
    </location>
</feature>
<accession>A0ABP1RBM0</accession>
<evidence type="ECO:0000313" key="7">
    <source>
        <dbReference type="EMBL" id="CAL8124728.1"/>
    </source>
</evidence>
<feature type="domain" description="Helicase ATP-binding" evidence="5">
    <location>
        <begin position="281"/>
        <end position="473"/>
    </location>
</feature>
<dbReference type="InterPro" id="IPR000330">
    <property type="entry name" value="SNF2_N"/>
</dbReference>
<evidence type="ECO:0000259" key="5">
    <source>
        <dbReference type="PROSITE" id="PS51192"/>
    </source>
</evidence>